<feature type="transmembrane region" description="Helical" evidence="8">
    <location>
        <begin position="117"/>
        <end position="136"/>
    </location>
</feature>
<dbReference type="EMBL" id="QQNA01000451">
    <property type="protein sequence ID" value="RDG30224.1"/>
    <property type="molecule type" value="Genomic_DNA"/>
</dbReference>
<dbReference type="Pfam" id="PF07690">
    <property type="entry name" value="MFS_1"/>
    <property type="match status" value="1"/>
</dbReference>
<evidence type="ECO:0000313" key="10">
    <source>
        <dbReference type="EMBL" id="RDG30224.1"/>
    </source>
</evidence>
<dbReference type="InterPro" id="IPR011701">
    <property type="entry name" value="MFS"/>
</dbReference>
<feature type="transmembrane region" description="Helical" evidence="8">
    <location>
        <begin position="208"/>
        <end position="226"/>
    </location>
</feature>
<feature type="transmembrane region" description="Helical" evidence="8">
    <location>
        <begin position="426"/>
        <end position="445"/>
    </location>
</feature>
<dbReference type="PANTHER" id="PTHR42718">
    <property type="entry name" value="MAJOR FACILITATOR SUPERFAMILY MULTIDRUG TRANSPORTER MFSC"/>
    <property type="match status" value="1"/>
</dbReference>
<keyword evidence="11" id="KW-1185">Reference proteome</keyword>
<evidence type="ECO:0000256" key="8">
    <source>
        <dbReference type="SAM" id="Phobius"/>
    </source>
</evidence>
<dbReference type="PANTHER" id="PTHR42718:SF46">
    <property type="entry name" value="BLR6921 PROTEIN"/>
    <property type="match status" value="1"/>
</dbReference>
<evidence type="ECO:0000256" key="4">
    <source>
        <dbReference type="ARBA" id="ARBA00022692"/>
    </source>
</evidence>
<evidence type="ECO:0000256" key="1">
    <source>
        <dbReference type="ARBA" id="ARBA00004651"/>
    </source>
</evidence>
<evidence type="ECO:0000256" key="2">
    <source>
        <dbReference type="ARBA" id="ARBA00022448"/>
    </source>
</evidence>
<dbReference type="OrthoDB" id="4080117at2"/>
<dbReference type="Gene3D" id="1.20.1250.20">
    <property type="entry name" value="MFS general substrate transporter like domains"/>
    <property type="match status" value="1"/>
</dbReference>
<keyword evidence="3" id="KW-1003">Cell membrane</keyword>
<keyword evidence="2" id="KW-0813">Transport</keyword>
<feature type="transmembrane region" description="Helical" evidence="8">
    <location>
        <begin position="312"/>
        <end position="330"/>
    </location>
</feature>
<dbReference type="InterPro" id="IPR004638">
    <property type="entry name" value="EmrB-like"/>
</dbReference>
<dbReference type="AlphaFoldDB" id="A0A370ARE5"/>
<feature type="transmembrane region" description="Helical" evidence="8">
    <location>
        <begin position="82"/>
        <end position="105"/>
    </location>
</feature>
<keyword evidence="6 8" id="KW-0472">Membrane</keyword>
<dbReference type="GO" id="GO:0005886">
    <property type="term" value="C:plasma membrane"/>
    <property type="evidence" value="ECO:0007669"/>
    <property type="project" value="UniProtKB-SubCell"/>
</dbReference>
<keyword evidence="7" id="KW-0046">Antibiotic resistance</keyword>
<dbReference type="GO" id="GO:0022857">
    <property type="term" value="F:transmembrane transporter activity"/>
    <property type="evidence" value="ECO:0007669"/>
    <property type="project" value="InterPro"/>
</dbReference>
<protein>
    <submittedName>
        <fullName evidence="10">MFS transporter</fullName>
    </submittedName>
</protein>
<feature type="transmembrane region" description="Helical" evidence="8">
    <location>
        <begin position="178"/>
        <end position="196"/>
    </location>
</feature>
<dbReference type="PROSITE" id="PS00216">
    <property type="entry name" value="SUGAR_TRANSPORT_1"/>
    <property type="match status" value="1"/>
</dbReference>
<feature type="transmembrane region" description="Helical" evidence="8">
    <location>
        <begin position="148"/>
        <end position="166"/>
    </location>
</feature>
<feature type="transmembrane region" description="Helical" evidence="8">
    <location>
        <begin position="247"/>
        <end position="270"/>
    </location>
</feature>
<dbReference type="Gene3D" id="1.20.1720.10">
    <property type="entry name" value="Multidrug resistance protein D"/>
    <property type="match status" value="1"/>
</dbReference>
<dbReference type="GO" id="GO:0046677">
    <property type="term" value="P:response to antibiotic"/>
    <property type="evidence" value="ECO:0007669"/>
    <property type="project" value="UniProtKB-KW"/>
</dbReference>
<feature type="transmembrane region" description="Helical" evidence="8">
    <location>
        <begin position="28"/>
        <end position="45"/>
    </location>
</feature>
<sequence length="453" mass="46068">MVVLDATIVSIALPATQKDLGFSDSDRQWVVTAYALAFGSLLLLGGRLSDLFGRRRMLLTGFAGFALASVVGGAATGIETLILARAAQGVFGAILAPAALSLLTTTFTTPADRARAFSVYGSVTGSGSAIGLLLGGSLTEYTSWRWCLYVNVVIAAVGFLGAAVKLRKAPPRRGTPMDWPGVVTAAAGLAAVVYAMGRAEADGWGAPSTYGCLVSGALLLAGFVAWERRAAHPLLPLRVVLDRTRGGAYLAVAITGGGMFGLFLFLTYYLTTVLGLTPLRTGLAFLPMIVAIMASAIGVGRTLTPRTGPRPLVTAGALLAACGMATLTRLGPESTYAVGVLPGLVLVGAGIGLVFSPTQNAATSGVRPHDAGVASAMVNTAQQIGGAAGTAFLSSVAASATARYAEHATPGTDTAMLAAIHGYHSVFRVSAALFLLCAVVSATTFRSGPLDSG</sequence>
<evidence type="ECO:0000313" key="11">
    <source>
        <dbReference type="Proteomes" id="UP000253741"/>
    </source>
</evidence>
<dbReference type="CDD" id="cd17321">
    <property type="entry name" value="MFS_MMR_MDR_like"/>
    <property type="match status" value="1"/>
</dbReference>
<dbReference type="InterPro" id="IPR036259">
    <property type="entry name" value="MFS_trans_sf"/>
</dbReference>
<feature type="domain" description="Major facilitator superfamily (MFS) profile" evidence="9">
    <location>
        <begin position="1"/>
        <end position="449"/>
    </location>
</feature>
<evidence type="ECO:0000259" key="9">
    <source>
        <dbReference type="PROSITE" id="PS50850"/>
    </source>
</evidence>
<dbReference type="NCBIfam" id="TIGR00711">
    <property type="entry name" value="efflux_EmrB"/>
    <property type="match status" value="1"/>
</dbReference>
<evidence type="ECO:0000256" key="6">
    <source>
        <dbReference type="ARBA" id="ARBA00023136"/>
    </source>
</evidence>
<dbReference type="PROSITE" id="PS50850">
    <property type="entry name" value="MFS"/>
    <property type="match status" value="1"/>
</dbReference>
<evidence type="ECO:0000256" key="3">
    <source>
        <dbReference type="ARBA" id="ARBA00022475"/>
    </source>
</evidence>
<organism evidence="10 11">
    <name type="scientific">Streptomyces corynorhini</name>
    <dbReference type="NCBI Taxonomy" id="2282652"/>
    <lineage>
        <taxon>Bacteria</taxon>
        <taxon>Bacillati</taxon>
        <taxon>Actinomycetota</taxon>
        <taxon>Actinomycetes</taxon>
        <taxon>Kitasatosporales</taxon>
        <taxon>Streptomycetaceae</taxon>
        <taxon>Streptomyces</taxon>
    </lineage>
</organism>
<dbReference type="InterPro" id="IPR020846">
    <property type="entry name" value="MFS_dom"/>
</dbReference>
<comment type="subcellular location">
    <subcellularLocation>
        <location evidence="1">Cell membrane</location>
        <topology evidence="1">Multi-pass membrane protein</topology>
    </subcellularLocation>
</comment>
<evidence type="ECO:0000256" key="5">
    <source>
        <dbReference type="ARBA" id="ARBA00022989"/>
    </source>
</evidence>
<proteinExistence type="predicted"/>
<feature type="transmembrane region" description="Helical" evidence="8">
    <location>
        <begin position="336"/>
        <end position="355"/>
    </location>
</feature>
<dbReference type="SUPFAM" id="SSF103473">
    <property type="entry name" value="MFS general substrate transporter"/>
    <property type="match status" value="1"/>
</dbReference>
<keyword evidence="4 8" id="KW-0812">Transmembrane</keyword>
<dbReference type="InterPro" id="IPR005829">
    <property type="entry name" value="Sugar_transporter_CS"/>
</dbReference>
<feature type="transmembrane region" description="Helical" evidence="8">
    <location>
        <begin position="57"/>
        <end position="76"/>
    </location>
</feature>
<keyword evidence="5 8" id="KW-1133">Transmembrane helix</keyword>
<comment type="caution">
    <text evidence="10">The sequence shown here is derived from an EMBL/GenBank/DDBJ whole genome shotgun (WGS) entry which is preliminary data.</text>
</comment>
<dbReference type="Proteomes" id="UP000253741">
    <property type="component" value="Unassembled WGS sequence"/>
</dbReference>
<feature type="transmembrane region" description="Helical" evidence="8">
    <location>
        <begin position="282"/>
        <end position="300"/>
    </location>
</feature>
<reference evidence="10 11" key="1">
    <citation type="submission" date="2018-07" db="EMBL/GenBank/DDBJ databases">
        <title>Streptomyces species from bats.</title>
        <authorList>
            <person name="Dunlap C."/>
        </authorList>
    </citation>
    <scope>NUCLEOTIDE SEQUENCE [LARGE SCALE GENOMIC DNA]</scope>
    <source>
        <strain evidence="10 11">AC230</strain>
    </source>
</reference>
<gene>
    <name evidence="10" type="ORF">DVH02_34400</name>
</gene>
<evidence type="ECO:0000256" key="7">
    <source>
        <dbReference type="ARBA" id="ARBA00023251"/>
    </source>
</evidence>
<accession>A0A370ARE5</accession>
<name>A0A370ARE5_9ACTN</name>